<dbReference type="RefSeq" id="WP_204949017.1">
    <property type="nucleotide sequence ID" value="NZ_BSFF01000002.1"/>
</dbReference>
<dbReference type="InterPro" id="IPR012038">
    <property type="entry name" value="UCP009471"/>
</dbReference>
<dbReference type="SUPFAM" id="SSF160935">
    <property type="entry name" value="VPA0735-like"/>
    <property type="match status" value="1"/>
</dbReference>
<comment type="caution">
    <text evidence="2">The sequence shown here is derived from an EMBL/GenBank/DDBJ whole genome shotgun (WGS) entry which is preliminary data.</text>
</comment>
<sequence>MRLTLLVMIVFAVAAVLGLGATLRAVTHGLPFSGLTIGPWRADPDIGGLGADPYLRAGVARRGEAPLAYGDGVEFEARTDDAGRALDAACDYTLEGDLPAARLWTLAPFSPDGRRLETALGRRGTSSAETVRLVGRPIAVELSQTAKAGDWIQLPVKGAFTLRLALYDTALGTPLARRTPPQLLSIKRGACR</sequence>
<keyword evidence="4" id="KW-1185">Reference proteome</keyword>
<reference evidence="2" key="1">
    <citation type="journal article" date="2014" name="Int. J. Syst. Evol. Microbiol.">
        <title>Complete genome sequence of Corynebacterium casei LMG S-19264T (=DSM 44701T), isolated from a smear-ripened cheese.</title>
        <authorList>
            <consortium name="US DOE Joint Genome Institute (JGI-PGF)"/>
            <person name="Walter F."/>
            <person name="Albersmeier A."/>
            <person name="Kalinowski J."/>
            <person name="Ruckert C."/>
        </authorList>
    </citation>
    <scope>NUCLEOTIDE SEQUENCE</scope>
    <source>
        <strain evidence="2">VKM B-1606</strain>
    </source>
</reference>
<protein>
    <submittedName>
        <fullName evidence="2">Membrane protein</fullName>
    </submittedName>
</protein>
<dbReference type="Gene3D" id="2.60.120.600">
    <property type="entry name" value="Domain of unknown function DUF1214, C-terminal domain"/>
    <property type="match status" value="1"/>
</dbReference>
<evidence type="ECO:0000313" key="4">
    <source>
        <dbReference type="Proteomes" id="UP000758856"/>
    </source>
</evidence>
<reference evidence="2" key="3">
    <citation type="submission" date="2023-01" db="EMBL/GenBank/DDBJ databases">
        <authorList>
            <person name="Sun Q."/>
            <person name="Evtushenko L."/>
        </authorList>
    </citation>
    <scope>NUCLEOTIDE SEQUENCE</scope>
    <source>
        <strain evidence="2">VKM B-1606</strain>
    </source>
</reference>
<gene>
    <name evidence="2" type="ORF">GCM10008170_19250</name>
    <name evidence="3" type="ORF">JOD31_000825</name>
</gene>
<accession>A0A9W6ISV0</accession>
<reference evidence="3 4" key="2">
    <citation type="submission" date="2021-01" db="EMBL/GenBank/DDBJ databases">
        <title>Genomic Encyclopedia of Type Strains, Phase IV (KMG-IV): sequencing the most valuable type-strain genomes for metagenomic binning, comparative biology and taxonomic classification.</title>
        <authorList>
            <person name="Goeker M."/>
        </authorList>
    </citation>
    <scope>NUCLEOTIDE SEQUENCE [LARGE SCALE GENOMIC DNA]</scope>
    <source>
        <strain evidence="3 4">DSM 6130</strain>
    </source>
</reference>
<evidence type="ECO:0000313" key="2">
    <source>
        <dbReference type="EMBL" id="GLK55906.1"/>
    </source>
</evidence>
<evidence type="ECO:0000259" key="1">
    <source>
        <dbReference type="Pfam" id="PF06742"/>
    </source>
</evidence>
<dbReference type="EMBL" id="BSFF01000002">
    <property type="protein sequence ID" value="GLK55906.1"/>
    <property type="molecule type" value="Genomic_DNA"/>
</dbReference>
<evidence type="ECO:0000313" key="5">
    <source>
        <dbReference type="Proteomes" id="UP001143400"/>
    </source>
</evidence>
<dbReference type="Pfam" id="PF06742">
    <property type="entry name" value="DUF1214"/>
    <property type="match status" value="1"/>
</dbReference>
<proteinExistence type="predicted"/>
<dbReference type="InterPro" id="IPR010621">
    <property type="entry name" value="DUF1214"/>
</dbReference>
<feature type="domain" description="DUF1214" evidence="1">
    <location>
        <begin position="73"/>
        <end position="169"/>
    </location>
</feature>
<evidence type="ECO:0000313" key="3">
    <source>
        <dbReference type="EMBL" id="MBM7850613.1"/>
    </source>
</evidence>
<dbReference type="Proteomes" id="UP001143400">
    <property type="component" value="Unassembled WGS sequence"/>
</dbReference>
<organism evidence="2 5">
    <name type="scientific">Methylopila capsulata</name>
    <dbReference type="NCBI Taxonomy" id="61654"/>
    <lineage>
        <taxon>Bacteria</taxon>
        <taxon>Pseudomonadati</taxon>
        <taxon>Pseudomonadota</taxon>
        <taxon>Alphaproteobacteria</taxon>
        <taxon>Hyphomicrobiales</taxon>
        <taxon>Methylopilaceae</taxon>
        <taxon>Methylopila</taxon>
    </lineage>
</organism>
<dbReference type="InterPro" id="IPR037049">
    <property type="entry name" value="DUF1214_C_sf"/>
</dbReference>
<dbReference type="AlphaFoldDB" id="A0A9W6ISV0"/>
<name>A0A9W6ISV0_9HYPH</name>
<dbReference type="Proteomes" id="UP000758856">
    <property type="component" value="Unassembled WGS sequence"/>
</dbReference>
<dbReference type="PIRSF" id="PIRSF009471">
    <property type="entry name" value="UCP009471"/>
    <property type="match status" value="1"/>
</dbReference>
<dbReference type="EMBL" id="JAFBCY010000001">
    <property type="protein sequence ID" value="MBM7850613.1"/>
    <property type="molecule type" value="Genomic_DNA"/>
</dbReference>